<evidence type="ECO:0000313" key="2">
    <source>
        <dbReference type="Proteomes" id="UP000486351"/>
    </source>
</evidence>
<dbReference type="Proteomes" id="UP000486351">
    <property type="component" value="Unassembled WGS sequence"/>
</dbReference>
<reference evidence="1 2" key="1">
    <citation type="submission" date="2018-09" db="EMBL/GenBank/DDBJ databases">
        <title>Genomic investigation of the strawberry pathogen Phytophthora fragariae indicates pathogenicity is determined by transcriptional variation in three key races.</title>
        <authorList>
            <person name="Adams T.M."/>
            <person name="Armitage A.D."/>
            <person name="Sobczyk M.K."/>
            <person name="Bates H.J."/>
            <person name="Dunwell J.M."/>
            <person name="Nellist C.F."/>
            <person name="Harrison R.J."/>
        </authorList>
    </citation>
    <scope>NUCLEOTIDE SEQUENCE [LARGE SCALE GENOMIC DNA]</scope>
    <source>
        <strain evidence="1 2">NOV-77</strain>
    </source>
</reference>
<comment type="caution">
    <text evidence="1">The sequence shown here is derived from an EMBL/GenBank/DDBJ whole genome shotgun (WGS) entry which is preliminary data.</text>
</comment>
<dbReference type="AlphaFoldDB" id="A0A6G0PYL4"/>
<gene>
    <name evidence="1" type="ORF">PF008_g33092</name>
</gene>
<accession>A0A6G0PYL4</accession>
<feature type="non-terminal residue" evidence="1">
    <location>
        <position position="181"/>
    </location>
</feature>
<proteinExistence type="predicted"/>
<name>A0A6G0PYL4_9STRA</name>
<organism evidence="1 2">
    <name type="scientific">Phytophthora fragariae</name>
    <dbReference type="NCBI Taxonomy" id="53985"/>
    <lineage>
        <taxon>Eukaryota</taxon>
        <taxon>Sar</taxon>
        <taxon>Stramenopiles</taxon>
        <taxon>Oomycota</taxon>
        <taxon>Peronosporomycetes</taxon>
        <taxon>Peronosporales</taxon>
        <taxon>Peronosporaceae</taxon>
        <taxon>Phytophthora</taxon>
    </lineage>
</organism>
<sequence length="181" mass="20194">MTGLATAVAGQWTTVARAVVVAEPWTTCSRGRPRPRLGFDGIDLHGLGRGGPSVRRKRSRVGGRDRVVLAQRECERSFECRRLRSREAVPCHALTHPEDEDVHLRGNVDRVCDDARNQVSGLLHIVAHGHLALPKGEEHRTRARLVLRRLERESEVTLETLQSRERVSVDDELAKGPLLGL</sequence>
<dbReference type="EMBL" id="QXFY01011086">
    <property type="protein sequence ID" value="KAE9260486.1"/>
    <property type="molecule type" value="Genomic_DNA"/>
</dbReference>
<evidence type="ECO:0000313" key="1">
    <source>
        <dbReference type="EMBL" id="KAE9260486.1"/>
    </source>
</evidence>
<protein>
    <submittedName>
        <fullName evidence="1">Uncharacterized protein</fullName>
    </submittedName>
</protein>